<protein>
    <submittedName>
        <fullName evidence="1">Uncharacterized protein</fullName>
    </submittedName>
</protein>
<comment type="caution">
    <text evidence="1">The sequence shown here is derived from an EMBL/GenBank/DDBJ whole genome shotgun (WGS) entry which is preliminary data.</text>
</comment>
<evidence type="ECO:0000313" key="2">
    <source>
        <dbReference type="Proteomes" id="UP001295794"/>
    </source>
</evidence>
<dbReference type="AlphaFoldDB" id="A0AAD2GTB9"/>
<evidence type="ECO:0000313" key="1">
    <source>
        <dbReference type="EMBL" id="CAK5261887.1"/>
    </source>
</evidence>
<dbReference type="EMBL" id="CAVNYO010000002">
    <property type="protein sequence ID" value="CAK5261887.1"/>
    <property type="molecule type" value="Genomic_DNA"/>
</dbReference>
<dbReference type="Proteomes" id="UP001295794">
    <property type="component" value="Unassembled WGS sequence"/>
</dbReference>
<proteinExistence type="predicted"/>
<organism evidence="1 2">
    <name type="scientific">Mycena citricolor</name>
    <dbReference type="NCBI Taxonomy" id="2018698"/>
    <lineage>
        <taxon>Eukaryota</taxon>
        <taxon>Fungi</taxon>
        <taxon>Dikarya</taxon>
        <taxon>Basidiomycota</taxon>
        <taxon>Agaricomycotina</taxon>
        <taxon>Agaricomycetes</taxon>
        <taxon>Agaricomycetidae</taxon>
        <taxon>Agaricales</taxon>
        <taxon>Marasmiineae</taxon>
        <taxon>Mycenaceae</taxon>
        <taxon>Mycena</taxon>
    </lineage>
</organism>
<keyword evidence="2" id="KW-1185">Reference proteome</keyword>
<reference evidence="1" key="1">
    <citation type="submission" date="2023-11" db="EMBL/GenBank/DDBJ databases">
        <authorList>
            <person name="De Vega J J."/>
            <person name="De Vega J J."/>
        </authorList>
    </citation>
    <scope>NUCLEOTIDE SEQUENCE</scope>
</reference>
<name>A0AAD2GTB9_9AGAR</name>
<sequence length="137" mass="14778">MRYRHARPIGDQRLGRGGHVEHLDGMLLLRWLRLDGQREGIEFGGGGQCVLRQTCQICSMSSLAHDEYSDNDGDQSHCADSCSGPNGCSARAMGGWYSGDGRNCNNRGHVGGCQNVRSAHLLAPGSYSIQSLCNGRA</sequence>
<gene>
    <name evidence="1" type="ORF">MYCIT1_LOCUS161</name>
</gene>
<accession>A0AAD2GTB9</accession>